<dbReference type="EMBL" id="QXED01000008">
    <property type="protein sequence ID" value="RIV19500.1"/>
    <property type="molecule type" value="Genomic_DNA"/>
</dbReference>
<comment type="similarity">
    <text evidence="1">Belongs to the RutC family.</text>
</comment>
<dbReference type="GO" id="GO:0005829">
    <property type="term" value="C:cytosol"/>
    <property type="evidence" value="ECO:0007669"/>
    <property type="project" value="TreeGrafter"/>
</dbReference>
<feature type="chain" id="PRO_5019482691" evidence="2">
    <location>
        <begin position="20"/>
        <end position="146"/>
    </location>
</feature>
<reference evidence="3 4" key="1">
    <citation type="submission" date="2018-08" db="EMBL/GenBank/DDBJ databases">
        <title>Fibrisoma montanum sp. nov., isolated from Danxia mountain soil.</title>
        <authorList>
            <person name="Huang Y."/>
        </authorList>
    </citation>
    <scope>NUCLEOTIDE SEQUENCE [LARGE SCALE GENOMIC DNA]</scope>
    <source>
        <strain evidence="3 4">HYT19</strain>
    </source>
</reference>
<sequence length="146" mass="16068">MKKLVTTVVVLMLAGVVYAQSGQSTIEKQKFNLSKEGEDNAGYAQAVKAGNTIYISGTVAGGDMATALTKVYDRLQQTLAAYGATFQNVVKENLYTTDIDEVKKHTDVRKKYYKGDWPAATWVQIQRLYSPNASLEIELVAVLPDK</sequence>
<dbReference type="GO" id="GO:0019239">
    <property type="term" value="F:deaminase activity"/>
    <property type="evidence" value="ECO:0007669"/>
    <property type="project" value="TreeGrafter"/>
</dbReference>
<accession>A0A418M1N4</accession>
<gene>
    <name evidence="3" type="ORF">DYU11_24505</name>
</gene>
<name>A0A418M1N4_9BACT</name>
<dbReference type="Pfam" id="PF01042">
    <property type="entry name" value="Ribonuc_L-PSP"/>
    <property type="match status" value="1"/>
</dbReference>
<feature type="signal peptide" evidence="2">
    <location>
        <begin position="1"/>
        <end position="19"/>
    </location>
</feature>
<evidence type="ECO:0000313" key="4">
    <source>
        <dbReference type="Proteomes" id="UP000283523"/>
    </source>
</evidence>
<organism evidence="3 4">
    <name type="scientific">Fibrisoma montanum</name>
    <dbReference type="NCBI Taxonomy" id="2305895"/>
    <lineage>
        <taxon>Bacteria</taxon>
        <taxon>Pseudomonadati</taxon>
        <taxon>Bacteroidota</taxon>
        <taxon>Cytophagia</taxon>
        <taxon>Cytophagales</taxon>
        <taxon>Spirosomataceae</taxon>
        <taxon>Fibrisoma</taxon>
    </lineage>
</organism>
<evidence type="ECO:0000256" key="1">
    <source>
        <dbReference type="ARBA" id="ARBA00010552"/>
    </source>
</evidence>
<dbReference type="Proteomes" id="UP000283523">
    <property type="component" value="Unassembled WGS sequence"/>
</dbReference>
<dbReference type="Gene3D" id="3.30.1330.40">
    <property type="entry name" value="RutC-like"/>
    <property type="match status" value="1"/>
</dbReference>
<proteinExistence type="inferred from homology"/>
<dbReference type="AlphaFoldDB" id="A0A418M1N4"/>
<dbReference type="OrthoDB" id="9799840at2"/>
<dbReference type="SUPFAM" id="SSF55298">
    <property type="entry name" value="YjgF-like"/>
    <property type="match status" value="1"/>
</dbReference>
<dbReference type="InterPro" id="IPR035959">
    <property type="entry name" value="RutC-like_sf"/>
</dbReference>
<evidence type="ECO:0000256" key="2">
    <source>
        <dbReference type="SAM" id="SignalP"/>
    </source>
</evidence>
<evidence type="ECO:0000313" key="3">
    <source>
        <dbReference type="EMBL" id="RIV19500.1"/>
    </source>
</evidence>
<dbReference type="InterPro" id="IPR006175">
    <property type="entry name" value="YjgF/YER057c/UK114"/>
</dbReference>
<protein>
    <submittedName>
        <fullName evidence="3">RidA family protein</fullName>
    </submittedName>
</protein>
<keyword evidence="4" id="KW-1185">Reference proteome</keyword>
<comment type="caution">
    <text evidence="3">The sequence shown here is derived from an EMBL/GenBank/DDBJ whole genome shotgun (WGS) entry which is preliminary data.</text>
</comment>
<dbReference type="PANTHER" id="PTHR11803">
    <property type="entry name" value="2-IMINOBUTANOATE/2-IMINOPROPANOATE DEAMINASE RIDA"/>
    <property type="match status" value="1"/>
</dbReference>
<dbReference type="PANTHER" id="PTHR11803:SF58">
    <property type="entry name" value="PROTEIN HMF1-RELATED"/>
    <property type="match status" value="1"/>
</dbReference>
<dbReference type="CDD" id="cd00448">
    <property type="entry name" value="YjgF_YER057c_UK114_family"/>
    <property type="match status" value="1"/>
</dbReference>
<keyword evidence="2" id="KW-0732">Signal</keyword>
<dbReference type="RefSeq" id="WP_119670604.1">
    <property type="nucleotide sequence ID" value="NZ_QXED01000008.1"/>
</dbReference>